<feature type="non-terminal residue" evidence="2">
    <location>
        <position position="1"/>
    </location>
</feature>
<protein>
    <submittedName>
        <fullName evidence="2">EndoU nuclease-like protein</fullName>
    </submittedName>
</protein>
<dbReference type="RefSeq" id="WP_181352960.1">
    <property type="nucleotide sequence ID" value="NZ_PVTZ01000006.1"/>
</dbReference>
<proteinExistence type="predicted"/>
<evidence type="ECO:0000313" key="3">
    <source>
        <dbReference type="Proteomes" id="UP000238836"/>
    </source>
</evidence>
<dbReference type="Proteomes" id="UP000238836">
    <property type="component" value="Unassembled WGS sequence"/>
</dbReference>
<comment type="caution">
    <text evidence="2">The sequence shown here is derived from an EMBL/GenBank/DDBJ whole genome shotgun (WGS) entry which is preliminary data.</text>
</comment>
<keyword evidence="3" id="KW-1185">Reference proteome</keyword>
<name>A0ABX5EP87_9BACL</name>
<evidence type="ECO:0000313" key="2">
    <source>
        <dbReference type="EMBL" id="PRZ14459.1"/>
    </source>
</evidence>
<dbReference type="InterPro" id="IPR029501">
    <property type="entry name" value="EndoU_bac"/>
</dbReference>
<dbReference type="CDD" id="cd20686">
    <property type="entry name" value="CdiA-CT_Ec-like"/>
    <property type="match status" value="1"/>
</dbReference>
<accession>A0ABX5EP87</accession>
<dbReference type="Pfam" id="PF14436">
    <property type="entry name" value="EndoU_bacteria"/>
    <property type="match status" value="1"/>
</dbReference>
<sequence>HNMHDFYKTLETTGMDPSNLIISKQQHPTFPGLYEVRYKIPSLTYGPDGKLIPSGQFKTIRFPKTVYDPNVYTDAQMIQWGKEAMEEGIKAKRITGREVEGYSSNGMKFRGYINDQGEITNFFPTFK</sequence>
<feature type="domain" description="Bacterial EndoU nuclease" evidence="1">
    <location>
        <begin position="13"/>
        <end position="125"/>
    </location>
</feature>
<organism evidence="2 3">
    <name type="scientific">Laceyella sediminis</name>
    <dbReference type="NCBI Taxonomy" id="573074"/>
    <lineage>
        <taxon>Bacteria</taxon>
        <taxon>Bacillati</taxon>
        <taxon>Bacillota</taxon>
        <taxon>Bacilli</taxon>
        <taxon>Bacillales</taxon>
        <taxon>Thermoactinomycetaceae</taxon>
        <taxon>Laceyella</taxon>
    </lineage>
</organism>
<evidence type="ECO:0000259" key="1">
    <source>
        <dbReference type="Pfam" id="PF14436"/>
    </source>
</evidence>
<dbReference type="EMBL" id="PVTZ01000006">
    <property type="protein sequence ID" value="PRZ14459.1"/>
    <property type="molecule type" value="Genomic_DNA"/>
</dbReference>
<gene>
    <name evidence="2" type="ORF">CLV36_106223</name>
</gene>
<reference evidence="2 3" key="1">
    <citation type="submission" date="2018-03" db="EMBL/GenBank/DDBJ databases">
        <title>Genomic Encyclopedia of Archaeal and Bacterial Type Strains, Phase II (KMG-II): from individual species to whole genera.</title>
        <authorList>
            <person name="Goeker M."/>
        </authorList>
    </citation>
    <scope>NUCLEOTIDE SEQUENCE [LARGE SCALE GENOMIC DNA]</scope>
    <source>
        <strain evidence="2 3">RHA1</strain>
    </source>
</reference>